<dbReference type="InterPro" id="IPR041492">
    <property type="entry name" value="HAD_2"/>
</dbReference>
<dbReference type="Pfam" id="PF13419">
    <property type="entry name" value="HAD_2"/>
    <property type="match status" value="1"/>
</dbReference>
<gene>
    <name evidence="6" type="primary">hxpB</name>
    <name evidence="6" type="ORF">K0504_10865</name>
</gene>
<dbReference type="EC" id="3.1.3.68" evidence="6"/>
<dbReference type="SFLD" id="SFLDG01129">
    <property type="entry name" value="C1.5:_HAD__Beta-PGM__Phosphata"/>
    <property type="match status" value="1"/>
</dbReference>
<dbReference type="GO" id="GO:0050084">
    <property type="term" value="F:mannitol-1-phosphatase activity"/>
    <property type="evidence" value="ECO:0007669"/>
    <property type="project" value="UniProtKB-EC"/>
</dbReference>
<dbReference type="NCBIfam" id="NF008087">
    <property type="entry name" value="PRK10826.1"/>
    <property type="match status" value="1"/>
</dbReference>
<organism evidence="6 7">
    <name type="scientific">Neiella holothuriorum</name>
    <dbReference type="NCBI Taxonomy" id="2870530"/>
    <lineage>
        <taxon>Bacteria</taxon>
        <taxon>Pseudomonadati</taxon>
        <taxon>Pseudomonadota</taxon>
        <taxon>Gammaproteobacteria</taxon>
        <taxon>Alteromonadales</taxon>
        <taxon>Echinimonadaceae</taxon>
        <taxon>Neiella</taxon>
    </lineage>
</organism>
<dbReference type="SFLD" id="SFLDS00003">
    <property type="entry name" value="Haloacid_Dehalogenase"/>
    <property type="match status" value="1"/>
</dbReference>
<evidence type="ECO:0000256" key="4">
    <source>
        <dbReference type="ARBA" id="ARBA00022842"/>
    </source>
</evidence>
<dbReference type="GO" id="GO:0003850">
    <property type="term" value="F:2-deoxyglucose-6-phosphatase activity"/>
    <property type="evidence" value="ECO:0007669"/>
    <property type="project" value="UniProtKB-EC"/>
</dbReference>
<evidence type="ECO:0000313" key="7">
    <source>
        <dbReference type="Proteomes" id="UP001166251"/>
    </source>
</evidence>
<dbReference type="InterPro" id="IPR023198">
    <property type="entry name" value="PGP-like_dom2"/>
</dbReference>
<dbReference type="Gene3D" id="1.10.150.240">
    <property type="entry name" value="Putative phosphatase, domain 2"/>
    <property type="match status" value="1"/>
</dbReference>
<dbReference type="GO" id="GO:0050286">
    <property type="term" value="F:sorbitol-6-phosphatase activity"/>
    <property type="evidence" value="ECO:0007669"/>
    <property type="project" value="UniProtKB-EC"/>
</dbReference>
<dbReference type="InterPro" id="IPR036412">
    <property type="entry name" value="HAD-like_sf"/>
</dbReference>
<dbReference type="EMBL" id="JAHZSS010000012">
    <property type="protein sequence ID" value="MBW8191538.1"/>
    <property type="molecule type" value="Genomic_DNA"/>
</dbReference>
<name>A0ABS7EGS1_9GAMM</name>
<keyword evidence="3" id="KW-0479">Metal-binding</keyword>
<protein>
    <submittedName>
        <fullName evidence="6">Hexitol phosphatase HxpB</fullName>
        <ecNumber evidence="6">3.1.3.22</ecNumber>
        <ecNumber evidence="6">3.1.3.50</ecNumber>
        <ecNumber evidence="6">3.1.3.68</ecNumber>
    </submittedName>
</protein>
<dbReference type="EC" id="3.1.3.50" evidence="6"/>
<keyword evidence="6" id="KW-0378">Hydrolase</keyword>
<keyword evidence="5" id="KW-0119">Carbohydrate metabolism</keyword>
<proteinExistence type="inferred from homology"/>
<dbReference type="EC" id="3.1.3.22" evidence="6"/>
<dbReference type="PANTHER" id="PTHR46193:SF18">
    <property type="entry name" value="HEXITOL PHOSPHATASE B"/>
    <property type="match status" value="1"/>
</dbReference>
<dbReference type="Proteomes" id="UP001166251">
    <property type="component" value="Unassembled WGS sequence"/>
</dbReference>
<evidence type="ECO:0000256" key="5">
    <source>
        <dbReference type="ARBA" id="ARBA00023277"/>
    </source>
</evidence>
<dbReference type="SUPFAM" id="SSF56784">
    <property type="entry name" value="HAD-like"/>
    <property type="match status" value="1"/>
</dbReference>
<dbReference type="NCBIfam" id="TIGR01509">
    <property type="entry name" value="HAD-SF-IA-v3"/>
    <property type="match status" value="1"/>
</dbReference>
<keyword evidence="7" id="KW-1185">Reference proteome</keyword>
<keyword evidence="4" id="KW-0460">Magnesium</keyword>
<sequence length="220" mass="23854">MEAVIFDMDGVIIDSEPFWQLAEVEVFNHYGIPVSQEMAQQTMGLRIDLVVAHWFKQYPCAAPAQQLVDEMLARVNQLVAEQGQALTGLYALLERLKSNNIKVGLATSSPLSMAENVIHRLGIEDAFLAIESAESLPFGKPHPQVYLNCAGSLAVDPTVCLAIEDSITGLTAAKAARMCAIAVPPKKMATQQGYGIADVKLNSLEQINSDLLNQLGFKLA</sequence>
<dbReference type="InterPro" id="IPR023214">
    <property type="entry name" value="HAD_sf"/>
</dbReference>
<dbReference type="PANTHER" id="PTHR46193">
    <property type="entry name" value="6-PHOSPHOGLUCONATE PHOSPHATASE"/>
    <property type="match status" value="1"/>
</dbReference>
<evidence type="ECO:0000313" key="6">
    <source>
        <dbReference type="EMBL" id="MBW8191538.1"/>
    </source>
</evidence>
<dbReference type="RefSeq" id="WP_220104220.1">
    <property type="nucleotide sequence ID" value="NZ_JAHZSS010000012.1"/>
</dbReference>
<dbReference type="InterPro" id="IPR051600">
    <property type="entry name" value="Beta-PGM-like"/>
</dbReference>
<evidence type="ECO:0000256" key="2">
    <source>
        <dbReference type="ARBA" id="ARBA00006171"/>
    </source>
</evidence>
<evidence type="ECO:0000256" key="1">
    <source>
        <dbReference type="ARBA" id="ARBA00001946"/>
    </source>
</evidence>
<dbReference type="InterPro" id="IPR006439">
    <property type="entry name" value="HAD-SF_hydro_IA"/>
</dbReference>
<reference evidence="6" key="1">
    <citation type="submission" date="2021-07" db="EMBL/GenBank/DDBJ databases">
        <title>Neiella marina sp. nov., isolated from the intestinal content of sea cucumber Apostichopus japonicus.</title>
        <authorList>
            <person name="Bai X."/>
        </authorList>
    </citation>
    <scope>NUCLEOTIDE SEQUENCE</scope>
    <source>
        <strain evidence="6">126</strain>
    </source>
</reference>
<dbReference type="SFLD" id="SFLDG01135">
    <property type="entry name" value="C1.5.6:_HAD__Beta-PGM__Phospha"/>
    <property type="match status" value="1"/>
</dbReference>
<comment type="caution">
    <text evidence="6">The sequence shown here is derived from an EMBL/GenBank/DDBJ whole genome shotgun (WGS) entry which is preliminary data.</text>
</comment>
<comment type="similarity">
    <text evidence="2">Belongs to the HAD-like hydrolase superfamily. CbbY/CbbZ/Gph/YieH family.</text>
</comment>
<comment type="cofactor">
    <cofactor evidence="1">
        <name>Mg(2+)</name>
        <dbReference type="ChEBI" id="CHEBI:18420"/>
    </cofactor>
</comment>
<dbReference type="Gene3D" id="3.40.50.1000">
    <property type="entry name" value="HAD superfamily/HAD-like"/>
    <property type="match status" value="1"/>
</dbReference>
<accession>A0ABS7EGS1</accession>
<evidence type="ECO:0000256" key="3">
    <source>
        <dbReference type="ARBA" id="ARBA00022723"/>
    </source>
</evidence>